<keyword evidence="3" id="KW-1185">Reference proteome</keyword>
<organism evidence="2 3">
    <name type="scientific">Sphaerisporangium siamense</name>
    <dbReference type="NCBI Taxonomy" id="795645"/>
    <lineage>
        <taxon>Bacteria</taxon>
        <taxon>Bacillati</taxon>
        <taxon>Actinomycetota</taxon>
        <taxon>Actinomycetes</taxon>
        <taxon>Streptosporangiales</taxon>
        <taxon>Streptosporangiaceae</taxon>
        <taxon>Sphaerisporangium</taxon>
    </lineage>
</organism>
<sequence>MRKIASLLAVAALAGGAVLAVTAATASASAVRADGPAPVDVDVNVRDVVVKDVLNNTRVDIFSVTGG</sequence>
<protein>
    <submittedName>
        <fullName evidence="2">Uncharacterized protein</fullName>
    </submittedName>
</protein>
<dbReference type="RefSeq" id="WP_184884209.1">
    <property type="nucleotide sequence ID" value="NZ_BOOV01000001.1"/>
</dbReference>
<feature type="chain" id="PRO_5038691108" evidence="1">
    <location>
        <begin position="24"/>
        <end position="67"/>
    </location>
</feature>
<dbReference type="AlphaFoldDB" id="A0A7W7DDH5"/>
<gene>
    <name evidence="2" type="ORF">BJ982_005200</name>
</gene>
<evidence type="ECO:0000313" key="3">
    <source>
        <dbReference type="Proteomes" id="UP000542210"/>
    </source>
</evidence>
<evidence type="ECO:0000313" key="2">
    <source>
        <dbReference type="EMBL" id="MBB4703656.1"/>
    </source>
</evidence>
<dbReference type="EMBL" id="JACHND010000001">
    <property type="protein sequence ID" value="MBB4703656.1"/>
    <property type="molecule type" value="Genomic_DNA"/>
</dbReference>
<accession>A0A7W7DDH5</accession>
<name>A0A7W7DDH5_9ACTN</name>
<reference evidence="2 3" key="1">
    <citation type="submission" date="2020-08" db="EMBL/GenBank/DDBJ databases">
        <title>Sequencing the genomes of 1000 actinobacteria strains.</title>
        <authorList>
            <person name="Klenk H.-P."/>
        </authorList>
    </citation>
    <scope>NUCLEOTIDE SEQUENCE [LARGE SCALE GENOMIC DNA]</scope>
    <source>
        <strain evidence="2 3">DSM 45784</strain>
    </source>
</reference>
<proteinExistence type="predicted"/>
<keyword evidence="1" id="KW-0732">Signal</keyword>
<evidence type="ECO:0000256" key="1">
    <source>
        <dbReference type="SAM" id="SignalP"/>
    </source>
</evidence>
<feature type="signal peptide" evidence="1">
    <location>
        <begin position="1"/>
        <end position="23"/>
    </location>
</feature>
<dbReference type="Proteomes" id="UP000542210">
    <property type="component" value="Unassembled WGS sequence"/>
</dbReference>
<comment type="caution">
    <text evidence="2">The sequence shown here is derived from an EMBL/GenBank/DDBJ whole genome shotgun (WGS) entry which is preliminary data.</text>
</comment>